<organism evidence="1 2">
    <name type="scientific">Rubroshorea leprosula</name>
    <dbReference type="NCBI Taxonomy" id="152421"/>
    <lineage>
        <taxon>Eukaryota</taxon>
        <taxon>Viridiplantae</taxon>
        <taxon>Streptophyta</taxon>
        <taxon>Embryophyta</taxon>
        <taxon>Tracheophyta</taxon>
        <taxon>Spermatophyta</taxon>
        <taxon>Magnoliopsida</taxon>
        <taxon>eudicotyledons</taxon>
        <taxon>Gunneridae</taxon>
        <taxon>Pentapetalae</taxon>
        <taxon>rosids</taxon>
        <taxon>malvids</taxon>
        <taxon>Malvales</taxon>
        <taxon>Dipterocarpaceae</taxon>
        <taxon>Rubroshorea</taxon>
    </lineage>
</organism>
<dbReference type="AlphaFoldDB" id="A0AAV5MAL3"/>
<proteinExistence type="predicted"/>
<comment type="caution">
    <text evidence="1">The sequence shown here is derived from an EMBL/GenBank/DDBJ whole genome shotgun (WGS) entry which is preliminary data.</text>
</comment>
<dbReference type="Proteomes" id="UP001054252">
    <property type="component" value="Unassembled WGS sequence"/>
</dbReference>
<evidence type="ECO:0000313" key="1">
    <source>
        <dbReference type="EMBL" id="GKV45667.1"/>
    </source>
</evidence>
<protein>
    <submittedName>
        <fullName evidence="1">Uncharacterized protein</fullName>
    </submittedName>
</protein>
<accession>A0AAV5MAL3</accession>
<name>A0AAV5MAL3_9ROSI</name>
<evidence type="ECO:0000313" key="2">
    <source>
        <dbReference type="Proteomes" id="UP001054252"/>
    </source>
</evidence>
<dbReference type="EMBL" id="BPVZ01000197">
    <property type="protein sequence ID" value="GKV45667.1"/>
    <property type="molecule type" value="Genomic_DNA"/>
</dbReference>
<keyword evidence="2" id="KW-1185">Reference proteome</keyword>
<gene>
    <name evidence="1" type="ORF">SLEP1_g52725</name>
</gene>
<sequence>MNTRRPMKLRVATMEMEMKRLKKSHKKERAELRD</sequence>
<reference evidence="1 2" key="1">
    <citation type="journal article" date="2021" name="Commun. Biol.">
        <title>The genome of Shorea leprosula (Dipterocarpaceae) highlights the ecological relevance of drought in aseasonal tropical rainforests.</title>
        <authorList>
            <person name="Ng K.K.S."/>
            <person name="Kobayashi M.J."/>
            <person name="Fawcett J.A."/>
            <person name="Hatakeyama M."/>
            <person name="Paape T."/>
            <person name="Ng C.H."/>
            <person name="Ang C.C."/>
            <person name="Tnah L.H."/>
            <person name="Lee C.T."/>
            <person name="Nishiyama T."/>
            <person name="Sese J."/>
            <person name="O'Brien M.J."/>
            <person name="Copetti D."/>
            <person name="Mohd Noor M.I."/>
            <person name="Ong R.C."/>
            <person name="Putra M."/>
            <person name="Sireger I.Z."/>
            <person name="Indrioko S."/>
            <person name="Kosugi Y."/>
            <person name="Izuno A."/>
            <person name="Isagi Y."/>
            <person name="Lee S.L."/>
            <person name="Shimizu K.K."/>
        </authorList>
    </citation>
    <scope>NUCLEOTIDE SEQUENCE [LARGE SCALE GENOMIC DNA]</scope>
    <source>
        <strain evidence="1">214</strain>
    </source>
</reference>